<feature type="transmembrane region" description="Helical" evidence="1">
    <location>
        <begin position="27"/>
        <end position="54"/>
    </location>
</feature>
<comment type="caution">
    <text evidence="2">The sequence shown here is derived from an EMBL/GenBank/DDBJ whole genome shotgun (WGS) entry which is preliminary data.</text>
</comment>
<sequence>MYVSMCEMRDRDYVSCEWAQDLCEGKAVYVILCVLVSFVSVALLVSGYVVSAVFDTLFPPPPPLQLVLQKSGYNAFCG</sequence>
<dbReference type="Proteomes" id="UP001152607">
    <property type="component" value="Unassembled WGS sequence"/>
</dbReference>
<protein>
    <submittedName>
        <fullName evidence="2">Uncharacterized protein</fullName>
    </submittedName>
</protein>
<keyword evidence="1" id="KW-0472">Membrane</keyword>
<evidence type="ECO:0000313" key="3">
    <source>
        <dbReference type="Proteomes" id="UP001152607"/>
    </source>
</evidence>
<organism evidence="2 3">
    <name type="scientific">Periconia digitata</name>
    <dbReference type="NCBI Taxonomy" id="1303443"/>
    <lineage>
        <taxon>Eukaryota</taxon>
        <taxon>Fungi</taxon>
        <taxon>Dikarya</taxon>
        <taxon>Ascomycota</taxon>
        <taxon>Pezizomycotina</taxon>
        <taxon>Dothideomycetes</taxon>
        <taxon>Pleosporomycetidae</taxon>
        <taxon>Pleosporales</taxon>
        <taxon>Massarineae</taxon>
        <taxon>Periconiaceae</taxon>
        <taxon>Periconia</taxon>
    </lineage>
</organism>
<reference evidence="2" key="1">
    <citation type="submission" date="2023-01" db="EMBL/GenBank/DDBJ databases">
        <authorList>
            <person name="Van Ghelder C."/>
            <person name="Rancurel C."/>
        </authorList>
    </citation>
    <scope>NUCLEOTIDE SEQUENCE</scope>
    <source>
        <strain evidence="2">CNCM I-4278</strain>
    </source>
</reference>
<evidence type="ECO:0000256" key="1">
    <source>
        <dbReference type="SAM" id="Phobius"/>
    </source>
</evidence>
<keyword evidence="1" id="KW-1133">Transmembrane helix</keyword>
<keyword evidence="3" id="KW-1185">Reference proteome</keyword>
<accession>A0A9W4XN95</accession>
<keyword evidence="1" id="KW-0812">Transmembrane</keyword>
<gene>
    <name evidence="2" type="ORF">PDIGIT_LOCUS4336</name>
</gene>
<proteinExistence type="predicted"/>
<evidence type="ECO:0000313" key="2">
    <source>
        <dbReference type="EMBL" id="CAI6330914.1"/>
    </source>
</evidence>
<dbReference type="EMBL" id="CAOQHR010000002">
    <property type="protein sequence ID" value="CAI6330914.1"/>
    <property type="molecule type" value="Genomic_DNA"/>
</dbReference>
<name>A0A9W4XN95_9PLEO</name>
<dbReference type="AlphaFoldDB" id="A0A9W4XN95"/>